<dbReference type="CDD" id="cd10747">
    <property type="entry name" value="DnaJ_C"/>
    <property type="match status" value="1"/>
</dbReference>
<organism evidence="3">
    <name type="scientific">Chlamydomonas leiostraca</name>
    <dbReference type="NCBI Taxonomy" id="1034604"/>
    <lineage>
        <taxon>Eukaryota</taxon>
        <taxon>Viridiplantae</taxon>
        <taxon>Chlorophyta</taxon>
        <taxon>core chlorophytes</taxon>
        <taxon>Chlorophyceae</taxon>
        <taxon>CS clade</taxon>
        <taxon>Chlamydomonadales</taxon>
        <taxon>Chlamydomonadaceae</taxon>
        <taxon>Chlamydomonas</taxon>
    </lineage>
</organism>
<dbReference type="PANTHER" id="PTHR24078">
    <property type="entry name" value="DNAJ HOMOLOG SUBFAMILY C MEMBER"/>
    <property type="match status" value="1"/>
</dbReference>
<dbReference type="Pfam" id="PF00226">
    <property type="entry name" value="DnaJ"/>
    <property type="match status" value="1"/>
</dbReference>
<dbReference type="Gene3D" id="2.60.260.20">
    <property type="entry name" value="Urease metallochaperone UreE, N-terminal domain"/>
    <property type="match status" value="2"/>
</dbReference>
<dbReference type="PRINTS" id="PR00625">
    <property type="entry name" value="JDOMAIN"/>
</dbReference>
<dbReference type="AlphaFoldDB" id="A0A7S0RM28"/>
<proteinExistence type="predicted"/>
<dbReference type="InterPro" id="IPR051339">
    <property type="entry name" value="DnaJ_subfamily_B"/>
</dbReference>
<sequence length="329" mass="35241">MGKDFYQILGVAKGADDNELKKAYRKLAMKWHPDKNPDNREAATTRFKEISEAYEVLSDPNKREVYDKFGEEGLKQGGPGGGGPGFGGFRNPEDLFREFFGGGGGFGGGGMDDDPFANIFGGMGGMGGMPGMGGFGFGGMPGMGRGGHSHGPRKARAIEHTLAVSLEELYTGVTKKMRISRTVRGGQQESEILEIAVRPGWKKGTKITFQEKGDEAPGVVAADVVFVLDEKHHPKFKRDGNDLIHTAQLPLVDALCGTVLRIPHLDGSTVEVPLNDVVNNASIKVVRGKGMPVAKQPGSFGNLLVKFEVAFPRSLTDEQKRAVRAALGG</sequence>
<dbReference type="InterPro" id="IPR036869">
    <property type="entry name" value="J_dom_sf"/>
</dbReference>
<dbReference type="PANTHER" id="PTHR24078:SF553">
    <property type="entry name" value="DNAJ HOMOLOG SUBFAMILY B MEMBER 5"/>
    <property type="match status" value="1"/>
</dbReference>
<dbReference type="CDD" id="cd06257">
    <property type="entry name" value="DnaJ"/>
    <property type="match status" value="1"/>
</dbReference>
<dbReference type="SMART" id="SM00271">
    <property type="entry name" value="DnaJ"/>
    <property type="match status" value="1"/>
</dbReference>
<gene>
    <name evidence="3" type="ORF">CLEI1391_LOCUS10281</name>
</gene>
<dbReference type="SUPFAM" id="SSF46565">
    <property type="entry name" value="Chaperone J-domain"/>
    <property type="match status" value="1"/>
</dbReference>
<protein>
    <recommendedName>
        <fullName evidence="2">J domain-containing protein</fullName>
    </recommendedName>
</protein>
<accession>A0A7S0RM28</accession>
<dbReference type="InterPro" id="IPR008971">
    <property type="entry name" value="HSP40/DnaJ_pept-bd"/>
</dbReference>
<dbReference type="GO" id="GO:0051087">
    <property type="term" value="F:protein-folding chaperone binding"/>
    <property type="evidence" value="ECO:0007669"/>
    <property type="project" value="TreeGrafter"/>
</dbReference>
<dbReference type="InterPro" id="IPR018253">
    <property type="entry name" value="DnaJ_domain_CS"/>
</dbReference>
<keyword evidence="1" id="KW-0143">Chaperone</keyword>
<dbReference type="FunFam" id="2.60.260.20:FF:000002">
    <property type="entry name" value="Dnaj homolog subfamily b member"/>
    <property type="match status" value="1"/>
</dbReference>
<dbReference type="GO" id="GO:0006457">
    <property type="term" value="P:protein folding"/>
    <property type="evidence" value="ECO:0007669"/>
    <property type="project" value="InterPro"/>
</dbReference>
<evidence type="ECO:0000313" key="3">
    <source>
        <dbReference type="EMBL" id="CAD8681697.1"/>
    </source>
</evidence>
<dbReference type="GO" id="GO:0051082">
    <property type="term" value="F:unfolded protein binding"/>
    <property type="evidence" value="ECO:0007669"/>
    <property type="project" value="InterPro"/>
</dbReference>
<feature type="domain" description="J" evidence="2">
    <location>
        <begin position="4"/>
        <end position="70"/>
    </location>
</feature>
<name>A0A7S0RM28_9CHLO</name>
<dbReference type="PROSITE" id="PS50076">
    <property type="entry name" value="DNAJ_2"/>
    <property type="match status" value="1"/>
</dbReference>
<evidence type="ECO:0000256" key="1">
    <source>
        <dbReference type="ARBA" id="ARBA00023186"/>
    </source>
</evidence>
<reference evidence="3" key="1">
    <citation type="submission" date="2021-01" db="EMBL/GenBank/DDBJ databases">
        <authorList>
            <person name="Corre E."/>
            <person name="Pelletier E."/>
            <person name="Niang G."/>
            <person name="Scheremetjew M."/>
            <person name="Finn R."/>
            <person name="Kale V."/>
            <person name="Holt S."/>
            <person name="Cochrane G."/>
            <person name="Meng A."/>
            <person name="Brown T."/>
            <person name="Cohen L."/>
        </authorList>
    </citation>
    <scope>NUCLEOTIDE SEQUENCE</scope>
    <source>
        <strain evidence="3">SAG 11-49</strain>
    </source>
</reference>
<dbReference type="EMBL" id="HBFB01018329">
    <property type="protein sequence ID" value="CAD8681697.1"/>
    <property type="molecule type" value="Transcribed_RNA"/>
</dbReference>
<dbReference type="SUPFAM" id="SSF49493">
    <property type="entry name" value="HSP40/DnaJ peptide-binding domain"/>
    <property type="match status" value="2"/>
</dbReference>
<evidence type="ECO:0000259" key="2">
    <source>
        <dbReference type="PROSITE" id="PS50076"/>
    </source>
</evidence>
<dbReference type="PROSITE" id="PS00636">
    <property type="entry name" value="DNAJ_1"/>
    <property type="match status" value="1"/>
</dbReference>
<dbReference type="InterPro" id="IPR002939">
    <property type="entry name" value="DnaJ_C"/>
</dbReference>
<dbReference type="FunFam" id="2.60.260.20:FF:000006">
    <property type="entry name" value="DnaJ subfamily B member 13"/>
    <property type="match status" value="1"/>
</dbReference>
<dbReference type="Pfam" id="PF01556">
    <property type="entry name" value="DnaJ_C"/>
    <property type="match status" value="1"/>
</dbReference>
<dbReference type="InterPro" id="IPR001623">
    <property type="entry name" value="DnaJ_domain"/>
</dbReference>
<dbReference type="GO" id="GO:0005829">
    <property type="term" value="C:cytosol"/>
    <property type="evidence" value="ECO:0007669"/>
    <property type="project" value="TreeGrafter"/>
</dbReference>
<dbReference type="Gene3D" id="1.10.287.110">
    <property type="entry name" value="DnaJ domain"/>
    <property type="match status" value="1"/>
</dbReference>